<dbReference type="PRINTS" id="PR01161">
    <property type="entry name" value="TUBULIN"/>
</dbReference>
<dbReference type="SMART" id="SM00864">
    <property type="entry name" value="Tubulin"/>
    <property type="match status" value="1"/>
</dbReference>
<dbReference type="PANTHER" id="PTHR11588">
    <property type="entry name" value="TUBULIN"/>
    <property type="match status" value="1"/>
</dbReference>
<gene>
    <name evidence="10" type="ORF">BSTOLATCC_MIC26452</name>
</gene>
<reference evidence="10" key="1">
    <citation type="submission" date="2021-09" db="EMBL/GenBank/DDBJ databases">
        <authorList>
            <consortium name="AG Swart"/>
            <person name="Singh M."/>
            <person name="Singh A."/>
            <person name="Seah K."/>
            <person name="Emmerich C."/>
        </authorList>
    </citation>
    <scope>NUCLEOTIDE SEQUENCE</scope>
    <source>
        <strain evidence="10">ATCC30299</strain>
    </source>
</reference>
<dbReference type="Gene3D" id="3.40.50.1440">
    <property type="entry name" value="Tubulin/FtsZ, GTPase domain"/>
    <property type="match status" value="1"/>
</dbReference>
<dbReference type="InterPro" id="IPR000217">
    <property type="entry name" value="Tubulin"/>
</dbReference>
<dbReference type="InterPro" id="IPR008280">
    <property type="entry name" value="Tub_FtsZ_C"/>
</dbReference>
<evidence type="ECO:0000256" key="7">
    <source>
        <dbReference type="RuleBase" id="RU000352"/>
    </source>
</evidence>
<dbReference type="SMART" id="SM00865">
    <property type="entry name" value="Tubulin_C"/>
    <property type="match status" value="1"/>
</dbReference>
<dbReference type="PRINTS" id="PR01163">
    <property type="entry name" value="BETATUBULIN"/>
</dbReference>
<dbReference type="CDD" id="cd02187">
    <property type="entry name" value="beta_tubulin"/>
    <property type="match status" value="1"/>
</dbReference>
<organism evidence="10 11">
    <name type="scientific">Blepharisma stoltei</name>
    <dbReference type="NCBI Taxonomy" id="1481888"/>
    <lineage>
        <taxon>Eukaryota</taxon>
        <taxon>Sar</taxon>
        <taxon>Alveolata</taxon>
        <taxon>Ciliophora</taxon>
        <taxon>Postciliodesmatophora</taxon>
        <taxon>Heterotrichea</taxon>
        <taxon>Heterotrichida</taxon>
        <taxon>Blepharismidae</taxon>
        <taxon>Blepharisma</taxon>
    </lineage>
</organism>
<dbReference type="GO" id="GO:0003924">
    <property type="term" value="F:GTPase activity"/>
    <property type="evidence" value="ECO:0007669"/>
    <property type="project" value="InterPro"/>
</dbReference>
<dbReference type="SUPFAM" id="SSF55307">
    <property type="entry name" value="Tubulin C-terminal domain-like"/>
    <property type="match status" value="1"/>
</dbReference>
<dbReference type="InterPro" id="IPR017975">
    <property type="entry name" value="Tubulin_CS"/>
</dbReference>
<evidence type="ECO:0000256" key="3">
    <source>
        <dbReference type="ARBA" id="ARBA00022701"/>
    </source>
</evidence>
<evidence type="ECO:0000256" key="2">
    <source>
        <dbReference type="ARBA" id="ARBA00013288"/>
    </source>
</evidence>
<keyword evidence="4" id="KW-0479">Metal-binding</keyword>
<proteinExistence type="inferred from homology"/>
<evidence type="ECO:0000313" key="11">
    <source>
        <dbReference type="Proteomes" id="UP001162131"/>
    </source>
</evidence>
<dbReference type="InterPro" id="IPR013838">
    <property type="entry name" value="Beta-tubulin_BS"/>
</dbReference>
<comment type="function">
    <text evidence="7">Tubulin is the major constituent of microtubules, a cylinder consisting of laterally associated linear protofilaments composed of alpha- and beta-tubulin heterodimers. Microtubules grow by the addition of GTP-tubulin dimers to the microtubule end, where a stabilizing cap forms. Below the cap, tubulin dimers are in GDP-bound state, owing to GTPase activity of alpha-tubulin.</text>
</comment>
<sequence>MREIIQIQTGQCGNLIGAKFWEGISAEHGIDLNRSYIGDSNAQLEKINVYYDEASKNYIPRAVMVDLEPRTIDNLRSGPLGRLFRADNFISGNTGTGNEWSKGHYCQEIFDPLMDIIRKESERCDRIQGFQICHSIGGGTGSGLGTLILEKIRDDFEHIILQTNSVFPSPKVSDVVVEPYNAILTMNELIENATSCYAYDNQALFNIASTCLKIKMPTYRDLNYLISCGLTGATSSLRFPGQINSDVRRLTENLIPFPRIKYLMTGLSPITQRDYYQFRPPTIVELSEQMFDPKTMLCDADIRSGRFLTAAAMFQGVMSISEIELQVKKIQDKFSPNFVEWIPYSIQLSKCDMPRNNCKGNLTTICNSTSIQEIFIRIERQFSAMFKKKAFIHHYVEAGVEQMEFVEAKNSVMDLISEYQQFQDMSSDDSDKSIEDDVFNN</sequence>
<comment type="subunit">
    <text evidence="7">Dimer of alpha and beta chains. A typical microtubule is a hollow water-filled tube with an outer diameter of 25 nm and an inner diameter of 15 nM. Alpha-beta heterodimers associate head-to-tail to form protofilaments running lengthwise along the microtubule wall with the beta-tubulin subunit facing the microtubule plus end conferring a structural polarity. Microtubules usually have 13 protofilaments but different protofilament numbers can be found in some organisms and specialized cells.</text>
</comment>
<dbReference type="InterPro" id="IPR036525">
    <property type="entry name" value="Tubulin/FtsZ_GTPase_sf"/>
</dbReference>
<dbReference type="Pfam" id="PF00091">
    <property type="entry name" value="Tubulin"/>
    <property type="match status" value="1"/>
</dbReference>
<dbReference type="GO" id="GO:0007017">
    <property type="term" value="P:microtubule-based process"/>
    <property type="evidence" value="ECO:0007669"/>
    <property type="project" value="InterPro"/>
</dbReference>
<protein>
    <recommendedName>
        <fullName evidence="2 7">Tubulin beta chain</fullName>
    </recommendedName>
</protein>
<dbReference type="Proteomes" id="UP001162131">
    <property type="component" value="Unassembled WGS sequence"/>
</dbReference>
<comment type="similarity">
    <text evidence="1 7">Belongs to the tubulin family.</text>
</comment>
<dbReference type="InterPro" id="IPR023123">
    <property type="entry name" value="Tubulin_C"/>
</dbReference>
<dbReference type="InterPro" id="IPR037103">
    <property type="entry name" value="Tubulin/FtsZ-like_C"/>
</dbReference>
<dbReference type="InterPro" id="IPR018316">
    <property type="entry name" value="Tubulin/FtsZ_2-layer-sand-dom"/>
</dbReference>
<dbReference type="GO" id="GO:0005200">
    <property type="term" value="F:structural constituent of cytoskeleton"/>
    <property type="evidence" value="ECO:0007669"/>
    <property type="project" value="InterPro"/>
</dbReference>
<name>A0AAU9JAF3_9CILI</name>
<dbReference type="SUPFAM" id="SSF52490">
    <property type="entry name" value="Tubulin nucleotide-binding domain-like"/>
    <property type="match status" value="1"/>
</dbReference>
<evidence type="ECO:0000256" key="1">
    <source>
        <dbReference type="ARBA" id="ARBA00009636"/>
    </source>
</evidence>
<dbReference type="GO" id="GO:0005525">
    <property type="term" value="F:GTP binding"/>
    <property type="evidence" value="ECO:0007669"/>
    <property type="project" value="UniProtKB-UniRule"/>
</dbReference>
<evidence type="ECO:0000313" key="10">
    <source>
        <dbReference type="EMBL" id="CAG9320538.1"/>
    </source>
</evidence>
<evidence type="ECO:0000259" key="8">
    <source>
        <dbReference type="SMART" id="SM00864"/>
    </source>
</evidence>
<comment type="caution">
    <text evidence="10">The sequence shown here is derived from an EMBL/GenBank/DDBJ whole genome shotgun (WGS) entry which is preliminary data.</text>
</comment>
<evidence type="ECO:0000259" key="9">
    <source>
        <dbReference type="SMART" id="SM00865"/>
    </source>
</evidence>
<dbReference type="PROSITE" id="PS00227">
    <property type="entry name" value="TUBULIN"/>
    <property type="match status" value="1"/>
</dbReference>
<keyword evidence="3 7" id="KW-0493">Microtubule</keyword>
<dbReference type="Gene3D" id="3.30.1330.20">
    <property type="entry name" value="Tubulin/FtsZ, C-terminal domain"/>
    <property type="match status" value="1"/>
</dbReference>
<dbReference type="Gene3D" id="1.10.287.600">
    <property type="entry name" value="Helix hairpin bin"/>
    <property type="match status" value="1"/>
</dbReference>
<evidence type="ECO:0000256" key="4">
    <source>
        <dbReference type="ARBA" id="ARBA00022723"/>
    </source>
</evidence>
<keyword evidence="11" id="KW-1185">Reference proteome</keyword>
<dbReference type="GO" id="GO:0046872">
    <property type="term" value="F:metal ion binding"/>
    <property type="evidence" value="ECO:0007669"/>
    <property type="project" value="UniProtKB-KW"/>
</dbReference>
<accession>A0AAU9JAF3</accession>
<dbReference type="AlphaFoldDB" id="A0AAU9JAF3"/>
<dbReference type="InterPro" id="IPR003008">
    <property type="entry name" value="Tubulin_FtsZ_GTPase"/>
</dbReference>
<keyword evidence="6 7" id="KW-0342">GTP-binding</keyword>
<dbReference type="PROSITE" id="PS00228">
    <property type="entry name" value="TUBULIN_B_AUTOREG"/>
    <property type="match status" value="1"/>
</dbReference>
<keyword evidence="5 7" id="KW-0547">Nucleotide-binding</keyword>
<evidence type="ECO:0000256" key="6">
    <source>
        <dbReference type="ARBA" id="ARBA00023134"/>
    </source>
</evidence>
<dbReference type="Pfam" id="PF03953">
    <property type="entry name" value="Tubulin_C"/>
    <property type="match status" value="1"/>
</dbReference>
<feature type="domain" description="Tubulin/FtsZ GTPase" evidence="8">
    <location>
        <begin position="47"/>
        <end position="241"/>
    </location>
</feature>
<evidence type="ECO:0000256" key="5">
    <source>
        <dbReference type="ARBA" id="ARBA00022741"/>
    </source>
</evidence>
<feature type="domain" description="Tubulin/FtsZ 2-layer sandwich" evidence="9">
    <location>
        <begin position="243"/>
        <end position="380"/>
    </location>
</feature>
<dbReference type="GO" id="GO:0005874">
    <property type="term" value="C:microtubule"/>
    <property type="evidence" value="ECO:0007669"/>
    <property type="project" value="UniProtKB-KW"/>
</dbReference>
<dbReference type="InterPro" id="IPR002453">
    <property type="entry name" value="Beta_tubulin"/>
</dbReference>
<dbReference type="EMBL" id="CAJZBQ010000025">
    <property type="protein sequence ID" value="CAG9320538.1"/>
    <property type="molecule type" value="Genomic_DNA"/>
</dbReference>